<evidence type="ECO:0000259" key="5">
    <source>
        <dbReference type="PROSITE" id="PS50011"/>
    </source>
</evidence>
<organism evidence="6 7">
    <name type="scientific">Blepharisma stoltei</name>
    <dbReference type="NCBI Taxonomy" id="1481888"/>
    <lineage>
        <taxon>Eukaryota</taxon>
        <taxon>Sar</taxon>
        <taxon>Alveolata</taxon>
        <taxon>Ciliophora</taxon>
        <taxon>Postciliodesmatophora</taxon>
        <taxon>Heterotrichea</taxon>
        <taxon>Heterotrichida</taxon>
        <taxon>Blepharismidae</taxon>
        <taxon>Blepharisma</taxon>
    </lineage>
</organism>
<evidence type="ECO:0000256" key="2">
    <source>
        <dbReference type="ARBA" id="ARBA00022741"/>
    </source>
</evidence>
<keyword evidence="1" id="KW-0808">Transferase</keyword>
<dbReference type="InterPro" id="IPR011009">
    <property type="entry name" value="Kinase-like_dom_sf"/>
</dbReference>
<dbReference type="GO" id="GO:0005524">
    <property type="term" value="F:ATP binding"/>
    <property type="evidence" value="ECO:0007669"/>
    <property type="project" value="UniProtKB-KW"/>
</dbReference>
<evidence type="ECO:0000256" key="1">
    <source>
        <dbReference type="ARBA" id="ARBA00022679"/>
    </source>
</evidence>
<dbReference type="EMBL" id="CAJZBQ010000036">
    <property type="protein sequence ID" value="CAG9324450.1"/>
    <property type="molecule type" value="Genomic_DNA"/>
</dbReference>
<dbReference type="SUPFAM" id="SSF56112">
    <property type="entry name" value="Protein kinase-like (PK-like)"/>
    <property type="match status" value="1"/>
</dbReference>
<keyword evidence="4" id="KW-0067">ATP-binding</keyword>
<reference evidence="6" key="1">
    <citation type="submission" date="2021-09" db="EMBL/GenBank/DDBJ databases">
        <authorList>
            <consortium name="AG Swart"/>
            <person name="Singh M."/>
            <person name="Singh A."/>
            <person name="Seah K."/>
            <person name="Emmerich C."/>
        </authorList>
    </citation>
    <scope>NUCLEOTIDE SEQUENCE</scope>
    <source>
        <strain evidence="6">ATCC30299</strain>
    </source>
</reference>
<gene>
    <name evidence="6" type="ORF">BSTOLATCC_MIC36240</name>
</gene>
<dbReference type="Pfam" id="PF00069">
    <property type="entry name" value="Pkinase"/>
    <property type="match status" value="1"/>
</dbReference>
<evidence type="ECO:0000256" key="3">
    <source>
        <dbReference type="ARBA" id="ARBA00022777"/>
    </source>
</evidence>
<accession>A0AAU9JJZ7</accession>
<keyword evidence="7" id="KW-1185">Reference proteome</keyword>
<comment type="caution">
    <text evidence="6">The sequence shown here is derived from an EMBL/GenBank/DDBJ whole genome shotgun (WGS) entry which is preliminary data.</text>
</comment>
<keyword evidence="2" id="KW-0547">Nucleotide-binding</keyword>
<dbReference type="PROSITE" id="PS50011">
    <property type="entry name" value="PROTEIN_KINASE_DOM"/>
    <property type="match status" value="1"/>
</dbReference>
<dbReference type="PANTHER" id="PTHR43671:SF103">
    <property type="entry name" value="KINASE, PUTATIVE-RELATED"/>
    <property type="match status" value="1"/>
</dbReference>
<evidence type="ECO:0000256" key="4">
    <source>
        <dbReference type="ARBA" id="ARBA00022840"/>
    </source>
</evidence>
<keyword evidence="3" id="KW-0418">Kinase</keyword>
<dbReference type="InterPro" id="IPR050660">
    <property type="entry name" value="NEK_Ser/Thr_kinase"/>
</dbReference>
<evidence type="ECO:0000313" key="6">
    <source>
        <dbReference type="EMBL" id="CAG9324450.1"/>
    </source>
</evidence>
<dbReference type="InterPro" id="IPR000719">
    <property type="entry name" value="Prot_kinase_dom"/>
</dbReference>
<dbReference type="Gene3D" id="1.10.510.10">
    <property type="entry name" value="Transferase(Phosphotransferase) domain 1"/>
    <property type="match status" value="1"/>
</dbReference>
<dbReference type="Proteomes" id="UP001162131">
    <property type="component" value="Unassembled WGS sequence"/>
</dbReference>
<name>A0AAU9JJZ7_9CILI</name>
<dbReference type="GO" id="GO:0004674">
    <property type="term" value="F:protein serine/threonine kinase activity"/>
    <property type="evidence" value="ECO:0007669"/>
    <property type="project" value="TreeGrafter"/>
</dbReference>
<dbReference type="AlphaFoldDB" id="A0AAU9JJZ7"/>
<feature type="domain" description="Protein kinase" evidence="5">
    <location>
        <begin position="111"/>
        <end position="472"/>
    </location>
</feature>
<dbReference type="PANTHER" id="PTHR43671">
    <property type="entry name" value="SERINE/THREONINE-PROTEIN KINASE NEK"/>
    <property type="match status" value="1"/>
</dbReference>
<evidence type="ECO:0000313" key="7">
    <source>
        <dbReference type="Proteomes" id="UP001162131"/>
    </source>
</evidence>
<sequence>MAQVANIVELVNALKSSSQGTLEKNFEAMDIARQVLMSILKAANKQETLAWVPIAVSLRESGYMDAFNLISNALQASIKKFLYAEASGLEITALSNALKDICQLNSIDPLSSLTNIIGSLLTNRIRQEQDRSKAGEAVSSLCSLQFEKSIAEKVEELKVEYSDCLMFPCEESKTQLASQFISSMSQLSDAGGIKSRNPKNDYCVTISHKYFEKGNERVQVIVKSYTADDQRTLEKFTKEANIYARLSGNMSCFLKFYGAFFDMEGQMHRYNIVVEHCTTDLRKDIANRALKGLRYSPEEMTSYTKTLIEGFTYMSRLSIFHRDIKPENILLSGRTPKIIDFDASYTLDEKYRDLTSARADTLIGTKNYFSPELQAELDSRREGRRNEEFLYDPLKSDVFSLGLTLLEMASLQYIGGLSGQRYGEILEIIRSLKYDDWFKDILASMLQQNPASRPKFSGLIPMIPANSTTIFV</sequence>
<dbReference type="SMART" id="SM00220">
    <property type="entry name" value="S_TKc"/>
    <property type="match status" value="1"/>
</dbReference>
<protein>
    <recommendedName>
        <fullName evidence="5">Protein kinase domain-containing protein</fullName>
    </recommendedName>
</protein>
<proteinExistence type="predicted"/>
<dbReference type="PROSITE" id="PS00108">
    <property type="entry name" value="PROTEIN_KINASE_ST"/>
    <property type="match status" value="1"/>
</dbReference>
<dbReference type="InterPro" id="IPR008271">
    <property type="entry name" value="Ser/Thr_kinase_AS"/>
</dbReference>